<dbReference type="PANTHER" id="PTHR30531">
    <property type="entry name" value="FLAGELLAR BIOSYNTHETIC PROTEIN FLHB"/>
    <property type="match status" value="1"/>
</dbReference>
<comment type="similarity">
    <text evidence="2 12">Belongs to the type III secretion exporter family.</text>
</comment>
<dbReference type="InterPro" id="IPR006135">
    <property type="entry name" value="T3SS_substrate_exporter"/>
</dbReference>
<keyword evidence="13" id="KW-0282">Flagellum</keyword>
<name>A0A916VFJ0_9BACL</name>
<evidence type="ECO:0000256" key="4">
    <source>
        <dbReference type="ARBA" id="ARBA00022448"/>
    </source>
</evidence>
<comment type="subcellular location">
    <subcellularLocation>
        <location evidence="1">Cell membrane</location>
        <topology evidence="1">Multi-pass membrane protein</topology>
    </subcellularLocation>
</comment>
<evidence type="ECO:0000256" key="3">
    <source>
        <dbReference type="ARBA" id="ARBA00021622"/>
    </source>
</evidence>
<evidence type="ECO:0000256" key="2">
    <source>
        <dbReference type="ARBA" id="ARBA00010690"/>
    </source>
</evidence>
<feature type="transmembrane region" description="Helical" evidence="12">
    <location>
        <begin position="41"/>
        <end position="61"/>
    </location>
</feature>
<dbReference type="InterPro" id="IPR006136">
    <property type="entry name" value="FlhB"/>
</dbReference>
<keyword evidence="5 12" id="KW-1003">Cell membrane</keyword>
<evidence type="ECO:0000256" key="6">
    <source>
        <dbReference type="ARBA" id="ARBA00022692"/>
    </source>
</evidence>
<keyword evidence="6 12" id="KW-0812">Transmembrane</keyword>
<keyword evidence="4 12" id="KW-0813">Transport</keyword>
<dbReference type="Gene3D" id="3.40.1690.10">
    <property type="entry name" value="secretion proteins EscU"/>
    <property type="match status" value="1"/>
</dbReference>
<dbReference type="Gene3D" id="6.10.250.2080">
    <property type="match status" value="1"/>
</dbReference>
<protein>
    <recommendedName>
        <fullName evidence="3 12">Flagellar biosynthetic protein FlhB</fullName>
    </recommendedName>
</protein>
<dbReference type="PANTHER" id="PTHR30531:SF12">
    <property type="entry name" value="FLAGELLAR BIOSYNTHETIC PROTEIN FLHB"/>
    <property type="match status" value="1"/>
</dbReference>
<feature type="transmembrane region" description="Helical" evidence="12">
    <location>
        <begin position="146"/>
        <end position="173"/>
    </location>
</feature>
<dbReference type="InterPro" id="IPR029025">
    <property type="entry name" value="T3SS_substrate_exporter_C"/>
</dbReference>
<dbReference type="Proteomes" id="UP000654993">
    <property type="component" value="Unassembled WGS sequence"/>
</dbReference>
<evidence type="ECO:0000256" key="9">
    <source>
        <dbReference type="ARBA" id="ARBA00022989"/>
    </source>
</evidence>
<organism evidence="13 14">
    <name type="scientific">Insulibacter thermoxylanivorax</name>
    <dbReference type="NCBI Taxonomy" id="2749268"/>
    <lineage>
        <taxon>Bacteria</taxon>
        <taxon>Bacillati</taxon>
        <taxon>Bacillota</taxon>
        <taxon>Bacilli</taxon>
        <taxon>Bacillales</taxon>
        <taxon>Paenibacillaceae</taxon>
        <taxon>Insulibacter</taxon>
    </lineage>
</organism>
<evidence type="ECO:0000256" key="7">
    <source>
        <dbReference type="ARBA" id="ARBA00022795"/>
    </source>
</evidence>
<evidence type="ECO:0000313" key="13">
    <source>
        <dbReference type="EMBL" id="GFR37714.1"/>
    </source>
</evidence>
<keyword evidence="7 12" id="KW-1005">Bacterial flagellum biogenesis</keyword>
<dbReference type="EMBL" id="BMAQ01000006">
    <property type="protein sequence ID" value="GFR37714.1"/>
    <property type="molecule type" value="Genomic_DNA"/>
</dbReference>
<keyword evidence="9 12" id="KW-1133">Transmembrane helix</keyword>
<dbReference type="GO" id="GO:0005886">
    <property type="term" value="C:plasma membrane"/>
    <property type="evidence" value="ECO:0007669"/>
    <property type="project" value="UniProtKB-SubCell"/>
</dbReference>
<evidence type="ECO:0000256" key="8">
    <source>
        <dbReference type="ARBA" id="ARBA00022927"/>
    </source>
</evidence>
<evidence type="ECO:0000256" key="11">
    <source>
        <dbReference type="ARBA" id="ARBA00023225"/>
    </source>
</evidence>
<proteinExistence type="inferred from homology"/>
<dbReference type="SUPFAM" id="SSF160544">
    <property type="entry name" value="EscU C-terminal domain-like"/>
    <property type="match status" value="1"/>
</dbReference>
<dbReference type="Pfam" id="PF01312">
    <property type="entry name" value="Bac_export_2"/>
    <property type="match status" value="1"/>
</dbReference>
<dbReference type="RefSeq" id="WP_200965990.1">
    <property type="nucleotide sequence ID" value="NZ_BMAQ01000006.1"/>
</dbReference>
<keyword evidence="11 12" id="KW-1006">Bacterial flagellum protein export</keyword>
<evidence type="ECO:0000256" key="12">
    <source>
        <dbReference type="RuleBase" id="RU364091"/>
    </source>
</evidence>
<reference evidence="13" key="2">
    <citation type="journal article" date="2021" name="Data Brief">
        <title>Draft genome sequence data of the facultative, thermophilic, xylanolytic bacterium Paenibacillus sp. strain DA-C8.</title>
        <authorList>
            <person name="Chhe C."/>
            <person name="Uke A."/>
            <person name="Baramee S."/>
            <person name="Ungkulpasvich U."/>
            <person name="Tachaapaikoon C."/>
            <person name="Pason P."/>
            <person name="Waeonukul R."/>
            <person name="Ratanakhanokchai K."/>
            <person name="Kosugi A."/>
        </authorList>
    </citation>
    <scope>NUCLEOTIDE SEQUENCE</scope>
    <source>
        <strain evidence="13">DA-C8</strain>
    </source>
</reference>
<keyword evidence="14" id="KW-1185">Reference proteome</keyword>
<sequence>MDKYSLKLDLQLFAQEKTEKPTPRKKQDARKKGQVAKSSDLPGALILFFTFLALYALGGLIEDKLYSLFTVTFNEYMLWDITVTNTLAMFRELIVQGMLFVAPILLIALIIGIAGNYVQVGFLMTGEPLKMKLSKLDPIQGAKRIFSLRALVELLKASLKFIIVAAVVWTTLWGEKEKLLALSSVPLEDLLRYAGRLTTLLGVKIGAVLVILAILDYMYQRYEHNKQLRMSKQEVKDEYKRLEGDPLIKSRIREKQRRMAMARMMQEVPKADVIITNPTHYAVALQYDATVMEEPKVIAKGVDYIALKIREIAEEHGVITMENPPLARALYDQVEIGQSIPPDLFQAVAEVLAYVYKVKGIR</sequence>
<evidence type="ECO:0000256" key="5">
    <source>
        <dbReference type="ARBA" id="ARBA00022475"/>
    </source>
</evidence>
<dbReference type="GO" id="GO:0044780">
    <property type="term" value="P:bacterial-type flagellum assembly"/>
    <property type="evidence" value="ECO:0007669"/>
    <property type="project" value="InterPro"/>
</dbReference>
<feature type="transmembrane region" description="Helical" evidence="12">
    <location>
        <begin position="99"/>
        <end position="125"/>
    </location>
</feature>
<dbReference type="PRINTS" id="PR00950">
    <property type="entry name" value="TYPE3IMSPROT"/>
</dbReference>
<keyword evidence="13" id="KW-0969">Cilium</keyword>
<keyword evidence="8 12" id="KW-0653">Protein transport</keyword>
<evidence type="ECO:0000256" key="1">
    <source>
        <dbReference type="ARBA" id="ARBA00004651"/>
    </source>
</evidence>
<dbReference type="AlphaFoldDB" id="A0A916VFJ0"/>
<evidence type="ECO:0000313" key="14">
    <source>
        <dbReference type="Proteomes" id="UP000654993"/>
    </source>
</evidence>
<evidence type="ECO:0000256" key="10">
    <source>
        <dbReference type="ARBA" id="ARBA00023136"/>
    </source>
</evidence>
<comment type="function">
    <text evidence="12">Required for formation of the rod structure in the basal body of the flagellar apparatus. Together with FliI and FliH, may constitute the export apparatus of flagellin.</text>
</comment>
<accession>A0A916VFJ0</accession>
<gene>
    <name evidence="12 13" type="primary">flhB</name>
    <name evidence="13" type="ORF">PRECH8_10100</name>
</gene>
<dbReference type="GO" id="GO:0009306">
    <property type="term" value="P:protein secretion"/>
    <property type="evidence" value="ECO:0007669"/>
    <property type="project" value="InterPro"/>
</dbReference>
<dbReference type="FunFam" id="3.40.1690.10:FF:000001">
    <property type="entry name" value="Flagellar biosynthetic protein FlhB"/>
    <property type="match status" value="1"/>
</dbReference>
<feature type="transmembrane region" description="Helical" evidence="12">
    <location>
        <begin position="193"/>
        <end position="219"/>
    </location>
</feature>
<reference evidence="13" key="1">
    <citation type="submission" date="2020-08" db="EMBL/GenBank/DDBJ databases">
        <authorList>
            <person name="Uke A."/>
            <person name="Chhe C."/>
            <person name="Baramee S."/>
            <person name="Kosugi A."/>
        </authorList>
    </citation>
    <scope>NUCLEOTIDE SEQUENCE</scope>
    <source>
        <strain evidence="13">DA-C8</strain>
    </source>
</reference>
<keyword evidence="10 12" id="KW-0472">Membrane</keyword>
<keyword evidence="13" id="KW-0966">Cell projection</keyword>
<dbReference type="NCBIfam" id="TIGR00328">
    <property type="entry name" value="flhB"/>
    <property type="match status" value="1"/>
</dbReference>
<comment type="caution">
    <text evidence="13">The sequence shown here is derived from an EMBL/GenBank/DDBJ whole genome shotgun (WGS) entry which is preliminary data.</text>
</comment>